<comment type="similarity">
    <text evidence="1 8">Belongs to the SOS response-associated peptidase family.</text>
</comment>
<dbReference type="Gene3D" id="3.90.1680.10">
    <property type="entry name" value="SOS response associated peptidase-like"/>
    <property type="match status" value="1"/>
</dbReference>
<keyword evidence="10" id="KW-1185">Reference proteome</keyword>
<dbReference type="Proteomes" id="UP000315252">
    <property type="component" value="Unassembled WGS sequence"/>
</dbReference>
<keyword evidence="7" id="KW-0456">Lyase</keyword>
<dbReference type="GO" id="GO:0006508">
    <property type="term" value="P:proteolysis"/>
    <property type="evidence" value="ECO:0007669"/>
    <property type="project" value="UniProtKB-KW"/>
</dbReference>
<keyword evidence="4 8" id="KW-0378">Hydrolase</keyword>
<keyword evidence="6" id="KW-0238">DNA-binding</keyword>
<dbReference type="InterPro" id="IPR003738">
    <property type="entry name" value="SRAP"/>
</dbReference>
<dbReference type="Pfam" id="PF02586">
    <property type="entry name" value="SRAP"/>
    <property type="match status" value="1"/>
</dbReference>
<evidence type="ECO:0000313" key="10">
    <source>
        <dbReference type="Proteomes" id="UP000315252"/>
    </source>
</evidence>
<name>A0A545TTT8_9PROT</name>
<evidence type="ECO:0000256" key="7">
    <source>
        <dbReference type="ARBA" id="ARBA00023239"/>
    </source>
</evidence>
<reference evidence="9 10" key="1">
    <citation type="submission" date="2019-06" db="EMBL/GenBank/DDBJ databases">
        <title>Whole genome sequence for Rhodospirillaceae sp. R148.</title>
        <authorList>
            <person name="Wang G."/>
        </authorList>
    </citation>
    <scope>NUCLEOTIDE SEQUENCE [LARGE SCALE GENOMIC DNA]</scope>
    <source>
        <strain evidence="9 10">R148</strain>
    </source>
</reference>
<dbReference type="SUPFAM" id="SSF143081">
    <property type="entry name" value="BB1717-like"/>
    <property type="match status" value="1"/>
</dbReference>
<keyword evidence="2 8" id="KW-0645">Protease</keyword>
<accession>A0A545TTT8</accession>
<gene>
    <name evidence="9" type="ORF">FKG95_10680</name>
</gene>
<dbReference type="OrthoDB" id="9782620at2"/>
<dbReference type="InterPro" id="IPR036590">
    <property type="entry name" value="SRAP-like"/>
</dbReference>
<protein>
    <recommendedName>
        <fullName evidence="8">Abasic site processing protein</fullName>
        <ecNumber evidence="8">3.4.-.-</ecNumber>
    </recommendedName>
</protein>
<evidence type="ECO:0000256" key="2">
    <source>
        <dbReference type="ARBA" id="ARBA00022670"/>
    </source>
</evidence>
<dbReference type="GO" id="GO:0003697">
    <property type="term" value="F:single-stranded DNA binding"/>
    <property type="evidence" value="ECO:0007669"/>
    <property type="project" value="InterPro"/>
</dbReference>
<evidence type="ECO:0000256" key="8">
    <source>
        <dbReference type="RuleBase" id="RU364100"/>
    </source>
</evidence>
<keyword evidence="3" id="KW-0227">DNA damage</keyword>
<organism evidence="9 10">
    <name type="scientific">Denitrobaculum tricleocarpae</name>
    <dbReference type="NCBI Taxonomy" id="2591009"/>
    <lineage>
        <taxon>Bacteria</taxon>
        <taxon>Pseudomonadati</taxon>
        <taxon>Pseudomonadota</taxon>
        <taxon>Alphaproteobacteria</taxon>
        <taxon>Rhodospirillales</taxon>
        <taxon>Rhodospirillaceae</taxon>
        <taxon>Denitrobaculum</taxon>
    </lineage>
</organism>
<evidence type="ECO:0000313" key="9">
    <source>
        <dbReference type="EMBL" id="TQV80623.1"/>
    </source>
</evidence>
<dbReference type="PANTHER" id="PTHR13604:SF0">
    <property type="entry name" value="ABASIC SITE PROCESSING PROTEIN HMCES"/>
    <property type="match status" value="1"/>
</dbReference>
<evidence type="ECO:0000256" key="1">
    <source>
        <dbReference type="ARBA" id="ARBA00008136"/>
    </source>
</evidence>
<keyword evidence="5" id="KW-0190">Covalent protein-DNA linkage</keyword>
<evidence type="ECO:0000256" key="5">
    <source>
        <dbReference type="ARBA" id="ARBA00023124"/>
    </source>
</evidence>
<dbReference type="GO" id="GO:0016829">
    <property type="term" value="F:lyase activity"/>
    <property type="evidence" value="ECO:0007669"/>
    <property type="project" value="UniProtKB-KW"/>
</dbReference>
<evidence type="ECO:0000256" key="6">
    <source>
        <dbReference type="ARBA" id="ARBA00023125"/>
    </source>
</evidence>
<evidence type="ECO:0000256" key="4">
    <source>
        <dbReference type="ARBA" id="ARBA00022801"/>
    </source>
</evidence>
<sequence length="229" mass="25866">MCGRYGIARLTWKEVVDALGLTGLDVPAFDLEPRYNIAPTQLAPVVLSDRHEVRCAMARFGLVPEWFHKPLEELKFATFNAKSEEVMDKASYRGPLKSQRCLIPAVFFYEWQGKGRPWMIKEQDGRLFFMAGLWTAWRGTSRGEAVDFYSFTILTTAANEVMADIYKRMPVILQPEDYETWLMADVPDALKIAGQYPSQLLEALRVGPDVGNVRNEGPQLTEALAGSLL</sequence>
<dbReference type="RefSeq" id="WP_142896337.1">
    <property type="nucleotide sequence ID" value="NZ_ML660054.1"/>
</dbReference>
<dbReference type="EC" id="3.4.-.-" evidence="8"/>
<dbReference type="AlphaFoldDB" id="A0A545TTT8"/>
<comment type="caution">
    <text evidence="9">The sequence shown here is derived from an EMBL/GenBank/DDBJ whole genome shotgun (WGS) entry which is preliminary data.</text>
</comment>
<dbReference type="GO" id="GO:0106300">
    <property type="term" value="P:protein-DNA covalent cross-linking repair"/>
    <property type="evidence" value="ECO:0007669"/>
    <property type="project" value="InterPro"/>
</dbReference>
<evidence type="ECO:0000256" key="3">
    <source>
        <dbReference type="ARBA" id="ARBA00022763"/>
    </source>
</evidence>
<dbReference type="GO" id="GO:0008233">
    <property type="term" value="F:peptidase activity"/>
    <property type="evidence" value="ECO:0007669"/>
    <property type="project" value="UniProtKB-KW"/>
</dbReference>
<dbReference type="EMBL" id="VHSH01000003">
    <property type="protein sequence ID" value="TQV80623.1"/>
    <property type="molecule type" value="Genomic_DNA"/>
</dbReference>
<proteinExistence type="inferred from homology"/>
<dbReference type="PANTHER" id="PTHR13604">
    <property type="entry name" value="DC12-RELATED"/>
    <property type="match status" value="1"/>
</dbReference>